<evidence type="ECO:0000256" key="1">
    <source>
        <dbReference type="SAM" id="Phobius"/>
    </source>
</evidence>
<accession>A0A5B8V6L6</accession>
<keyword evidence="3" id="KW-1185">Reference proteome</keyword>
<feature type="transmembrane region" description="Helical" evidence="1">
    <location>
        <begin position="7"/>
        <end position="28"/>
    </location>
</feature>
<proteinExistence type="predicted"/>
<evidence type="ECO:0000313" key="2">
    <source>
        <dbReference type="EMBL" id="QEC67110.1"/>
    </source>
</evidence>
<organism evidence="2 3">
    <name type="scientific">Panacibacter ginsenosidivorans</name>
    <dbReference type="NCBI Taxonomy" id="1813871"/>
    <lineage>
        <taxon>Bacteria</taxon>
        <taxon>Pseudomonadati</taxon>
        <taxon>Bacteroidota</taxon>
        <taxon>Chitinophagia</taxon>
        <taxon>Chitinophagales</taxon>
        <taxon>Chitinophagaceae</taxon>
        <taxon>Panacibacter</taxon>
    </lineage>
</organism>
<name>A0A5B8V6L6_9BACT</name>
<keyword evidence="1" id="KW-0812">Transmembrane</keyword>
<dbReference type="OrthoDB" id="9815897at2"/>
<dbReference type="RefSeq" id="WP_147188918.1">
    <property type="nucleotide sequence ID" value="NZ_CP042435.1"/>
</dbReference>
<feature type="transmembrane region" description="Helical" evidence="1">
    <location>
        <begin position="104"/>
        <end position="124"/>
    </location>
</feature>
<keyword evidence="1" id="KW-1133">Transmembrane helix</keyword>
<reference evidence="2 3" key="1">
    <citation type="journal article" date="2016" name="Int. J. Syst. Evol. Microbiol.">
        <title>Panacibacter ginsenosidivorans gen. nov., sp. nov., with ginsenoside converting activity isolated from soil of a ginseng field.</title>
        <authorList>
            <person name="Siddiqi M.Z."/>
            <person name="Muhammad Shafi S."/>
            <person name="Choi K.D."/>
            <person name="Im W.T."/>
        </authorList>
    </citation>
    <scope>NUCLEOTIDE SEQUENCE [LARGE SCALE GENOMIC DNA]</scope>
    <source>
        <strain evidence="2 3">Gsoil1550</strain>
    </source>
</reference>
<dbReference type="KEGG" id="pgin:FRZ67_07330"/>
<evidence type="ECO:0000313" key="3">
    <source>
        <dbReference type="Proteomes" id="UP000321533"/>
    </source>
</evidence>
<gene>
    <name evidence="2" type="ORF">FRZ67_07330</name>
</gene>
<dbReference type="Pfam" id="PF10825">
    <property type="entry name" value="DUF2752"/>
    <property type="match status" value="1"/>
</dbReference>
<sequence>MYIVRVISNYVSLVIAAAVALSLLYFFVYPAYQQYFPKCIFYLTTGLHCPGCGSQRAMVALLHGDVLTAMHDNLLAVIFLPFLLYALFVFFYNKFNSRKKLQKIFYTSLAAKIVLIIVLVFAVVRNIPFYPFTLLAPL</sequence>
<keyword evidence="1" id="KW-0472">Membrane</keyword>
<feature type="transmembrane region" description="Helical" evidence="1">
    <location>
        <begin position="74"/>
        <end position="92"/>
    </location>
</feature>
<dbReference type="AlphaFoldDB" id="A0A5B8V6L6"/>
<dbReference type="EMBL" id="CP042435">
    <property type="protein sequence ID" value="QEC67110.1"/>
    <property type="molecule type" value="Genomic_DNA"/>
</dbReference>
<protein>
    <submittedName>
        <fullName evidence="2">DUF2752 domain-containing protein</fullName>
    </submittedName>
</protein>
<dbReference type="InterPro" id="IPR021215">
    <property type="entry name" value="DUF2752"/>
</dbReference>
<dbReference type="Proteomes" id="UP000321533">
    <property type="component" value="Chromosome"/>
</dbReference>